<dbReference type="PROSITE" id="PS50112">
    <property type="entry name" value="PAS"/>
    <property type="match status" value="1"/>
</dbReference>
<evidence type="ECO:0000313" key="4">
    <source>
        <dbReference type="EMBL" id="HFH29707.1"/>
    </source>
</evidence>
<feature type="domain" description="PAC" evidence="3">
    <location>
        <begin position="109"/>
        <end position="162"/>
    </location>
</feature>
<dbReference type="SMART" id="SM00331">
    <property type="entry name" value="PP2C_SIG"/>
    <property type="match status" value="1"/>
</dbReference>
<dbReference type="AlphaFoldDB" id="A0A7C3IJS7"/>
<organism evidence="4">
    <name type="scientific">Gracilinema caldarium</name>
    <dbReference type="NCBI Taxonomy" id="215591"/>
    <lineage>
        <taxon>Bacteria</taxon>
        <taxon>Pseudomonadati</taxon>
        <taxon>Spirochaetota</taxon>
        <taxon>Spirochaetia</taxon>
        <taxon>Spirochaetales</taxon>
        <taxon>Breznakiellaceae</taxon>
        <taxon>Gracilinema</taxon>
    </lineage>
</organism>
<dbReference type="SUPFAM" id="SSF81606">
    <property type="entry name" value="PP2C-like"/>
    <property type="match status" value="1"/>
</dbReference>
<evidence type="ECO:0000259" key="3">
    <source>
        <dbReference type="PROSITE" id="PS50113"/>
    </source>
</evidence>
<dbReference type="Gene3D" id="3.30.450.20">
    <property type="entry name" value="PAS domain"/>
    <property type="match status" value="1"/>
</dbReference>
<dbReference type="InterPro" id="IPR001932">
    <property type="entry name" value="PPM-type_phosphatase-like_dom"/>
</dbReference>
<dbReference type="InterPro" id="IPR000700">
    <property type="entry name" value="PAS-assoc_C"/>
</dbReference>
<dbReference type="NCBIfam" id="TIGR00229">
    <property type="entry name" value="sensory_box"/>
    <property type="match status" value="1"/>
</dbReference>
<gene>
    <name evidence="4" type="ORF">ENS59_09395</name>
</gene>
<dbReference type="InterPro" id="IPR000014">
    <property type="entry name" value="PAS"/>
</dbReference>
<dbReference type="SMART" id="SM00091">
    <property type="entry name" value="PAS"/>
    <property type="match status" value="1"/>
</dbReference>
<proteinExistence type="predicted"/>
<dbReference type="InterPro" id="IPR036457">
    <property type="entry name" value="PPM-type-like_dom_sf"/>
</dbReference>
<accession>A0A7C3IJS7</accession>
<dbReference type="InterPro" id="IPR035965">
    <property type="entry name" value="PAS-like_dom_sf"/>
</dbReference>
<protein>
    <submittedName>
        <fullName evidence="4">PAS domain S-box protein</fullName>
    </submittedName>
</protein>
<dbReference type="Gene3D" id="3.60.40.10">
    <property type="entry name" value="PPM-type phosphatase domain"/>
    <property type="match status" value="1"/>
</dbReference>
<dbReference type="SUPFAM" id="SSF55785">
    <property type="entry name" value="PYP-like sensor domain (PAS domain)"/>
    <property type="match status" value="1"/>
</dbReference>
<dbReference type="PANTHER" id="PTHR43156:SF2">
    <property type="entry name" value="STAGE II SPORULATION PROTEIN E"/>
    <property type="match status" value="1"/>
</dbReference>
<reference evidence="4" key="1">
    <citation type="journal article" date="2020" name="mSystems">
        <title>Genome- and Community-Level Interaction Insights into Carbon Utilization and Element Cycling Functions of Hydrothermarchaeota in Hydrothermal Sediment.</title>
        <authorList>
            <person name="Zhou Z."/>
            <person name="Liu Y."/>
            <person name="Xu W."/>
            <person name="Pan J."/>
            <person name="Luo Z.H."/>
            <person name="Li M."/>
        </authorList>
    </citation>
    <scope>NUCLEOTIDE SEQUENCE [LARGE SCALE GENOMIC DNA]</scope>
    <source>
        <strain evidence="4">SpSt-503</strain>
    </source>
</reference>
<feature type="domain" description="PAS" evidence="2">
    <location>
        <begin position="27"/>
        <end position="71"/>
    </location>
</feature>
<dbReference type="Pfam" id="PF07228">
    <property type="entry name" value="SpoIIE"/>
    <property type="match status" value="1"/>
</dbReference>
<comment type="caution">
    <text evidence="4">The sequence shown here is derived from an EMBL/GenBank/DDBJ whole genome shotgun (WGS) entry which is preliminary data.</text>
</comment>
<sequence length="400" mass="44360">MLKPPQTPYFCTILYLVNRCNDEFLLESTSYFDVLEQMQDGIFIVDRDFTIRYWNPAAEQILGYPAREVCGWACSTLGPLCKRDASGNPLCGEGICPLALSVKGGYTGRYPSYVFMRTADGREVPLSLSVSTLKNTEGQVVGGIGMFRDMSEEFGQLKLVSEIQKTMVTTEPFAVGHLRISTLFHPLEVTGGDYVEAFRTDTGLLVASSADATGHGVSAALFAMIYKTLFHGSLKSTYSPAKMLELINRDFIQTSTVEGYYLTASIIVMDPKKRTGYFASAGHPMALIFRRRHGVLVPEPIRERSFMIGMVENCKYQEIPFSLDPGDILFLASDGVYEAEDANGIPFEIEGVTAFFADWTTEEERNLEDLYQVLKSRNPLGQLADDVSALMIESDSLEGL</sequence>
<evidence type="ECO:0000259" key="2">
    <source>
        <dbReference type="PROSITE" id="PS50112"/>
    </source>
</evidence>
<evidence type="ECO:0000256" key="1">
    <source>
        <dbReference type="ARBA" id="ARBA00022801"/>
    </source>
</evidence>
<dbReference type="EMBL" id="DSVL01000286">
    <property type="protein sequence ID" value="HFH29707.1"/>
    <property type="molecule type" value="Genomic_DNA"/>
</dbReference>
<dbReference type="GO" id="GO:0016791">
    <property type="term" value="F:phosphatase activity"/>
    <property type="evidence" value="ECO:0007669"/>
    <property type="project" value="TreeGrafter"/>
</dbReference>
<dbReference type="InterPro" id="IPR052016">
    <property type="entry name" value="Bact_Sigma-Reg"/>
</dbReference>
<dbReference type="PANTHER" id="PTHR43156">
    <property type="entry name" value="STAGE II SPORULATION PROTEIN E-RELATED"/>
    <property type="match status" value="1"/>
</dbReference>
<name>A0A7C3IJS7_9SPIR</name>
<keyword evidence="1" id="KW-0378">Hydrolase</keyword>
<dbReference type="CDD" id="cd00130">
    <property type="entry name" value="PAS"/>
    <property type="match status" value="1"/>
</dbReference>
<dbReference type="Pfam" id="PF13426">
    <property type="entry name" value="PAS_9"/>
    <property type="match status" value="1"/>
</dbReference>
<dbReference type="PROSITE" id="PS50113">
    <property type="entry name" value="PAC"/>
    <property type="match status" value="1"/>
</dbReference>